<feature type="compositionally biased region" description="Basic and acidic residues" evidence="1">
    <location>
        <begin position="99"/>
        <end position="109"/>
    </location>
</feature>
<feature type="compositionally biased region" description="Low complexity" evidence="1">
    <location>
        <begin position="117"/>
        <end position="150"/>
    </location>
</feature>
<proteinExistence type="predicted"/>
<evidence type="ECO:0000313" key="2">
    <source>
        <dbReference type="EMBL" id="TDC02459.1"/>
    </source>
</evidence>
<gene>
    <name evidence="2" type="ORF">E1267_29245</name>
</gene>
<accession>A0A4R4N1C9</accession>
<organism evidence="2 3">
    <name type="scientific">Nonomuraea longispora</name>
    <dbReference type="NCBI Taxonomy" id="1848320"/>
    <lineage>
        <taxon>Bacteria</taxon>
        <taxon>Bacillati</taxon>
        <taxon>Actinomycetota</taxon>
        <taxon>Actinomycetes</taxon>
        <taxon>Streptosporangiales</taxon>
        <taxon>Streptosporangiaceae</taxon>
        <taxon>Nonomuraea</taxon>
    </lineage>
</organism>
<reference evidence="2 3" key="1">
    <citation type="submission" date="2019-02" db="EMBL/GenBank/DDBJ databases">
        <title>Draft genome sequences of novel Actinobacteria.</title>
        <authorList>
            <person name="Sahin N."/>
            <person name="Ay H."/>
            <person name="Saygin H."/>
        </authorList>
    </citation>
    <scope>NUCLEOTIDE SEQUENCE [LARGE SCALE GENOMIC DNA]</scope>
    <source>
        <strain evidence="2 3">KC201</strain>
    </source>
</reference>
<comment type="caution">
    <text evidence="2">The sequence shown here is derived from an EMBL/GenBank/DDBJ whole genome shotgun (WGS) entry which is preliminary data.</text>
</comment>
<dbReference type="Proteomes" id="UP000295157">
    <property type="component" value="Unassembled WGS sequence"/>
</dbReference>
<feature type="compositionally biased region" description="Basic and acidic residues" evidence="1">
    <location>
        <begin position="64"/>
        <end position="73"/>
    </location>
</feature>
<feature type="region of interest" description="Disordered" evidence="1">
    <location>
        <begin position="1"/>
        <end position="150"/>
    </location>
</feature>
<evidence type="ECO:0000256" key="1">
    <source>
        <dbReference type="SAM" id="MobiDB-lite"/>
    </source>
</evidence>
<evidence type="ECO:0000313" key="3">
    <source>
        <dbReference type="Proteomes" id="UP000295157"/>
    </source>
</evidence>
<dbReference type="EMBL" id="SMJZ01000134">
    <property type="protein sequence ID" value="TDC02459.1"/>
    <property type="molecule type" value="Genomic_DNA"/>
</dbReference>
<sequence>MSHLVAAFAGVRDCPDSAGPRPPPSGVEEHSRRRGNRTSHQGDHDARGMQAAGLGFLMSHHTRRGGENEERVADQMPDAQRRRRGAEASARGPGAGADHLTDRRAEGQEHGAGQHGPAGAVPSASSSTTTLASAATTAAPTATVAGRPGD</sequence>
<dbReference type="AlphaFoldDB" id="A0A4R4N1C9"/>
<keyword evidence="3" id="KW-1185">Reference proteome</keyword>
<name>A0A4R4N1C9_9ACTN</name>
<protein>
    <submittedName>
        <fullName evidence="2">Uncharacterized protein</fullName>
    </submittedName>
</protein>